<comment type="subunit">
    <text evidence="2">Binds calmodulin. Interacts with NDUFAF3.</text>
</comment>
<accession>A0A8T1SZZ6</accession>
<name>A0A8T1SZZ6_CHESE</name>
<evidence type="ECO:0000256" key="1">
    <source>
        <dbReference type="ARBA" id="ARBA00010698"/>
    </source>
</evidence>
<feature type="non-terminal residue" evidence="5">
    <location>
        <position position="196"/>
    </location>
</feature>
<dbReference type="OrthoDB" id="2434756at2759"/>
<sequence>LCAHARGAGGALPAMLAGRCRTAVMGARVTRVFRNFNLENRATREISKAKPTSAPRHPVARPAPLPDDSKIQEEIRRKDDKLLGLLKEVYVDSRDPPMQVKDEGGSIASKQQEYRLTKLGHLRDLDISSIPKGKISVVEVLTLLNNHQLFPQTWTAEKIAKEYSIDLKEVTSLLEFFIPFAVQIFPPKDRKALKPS</sequence>
<dbReference type="PANTHER" id="PTHR13338">
    <property type="entry name" value="UPF0240 PROTEIN"/>
    <property type="match status" value="1"/>
</dbReference>
<evidence type="ECO:0000256" key="2">
    <source>
        <dbReference type="ARBA" id="ARBA00011265"/>
    </source>
</evidence>
<evidence type="ECO:0000256" key="4">
    <source>
        <dbReference type="SAM" id="MobiDB-lite"/>
    </source>
</evidence>
<dbReference type="Pfam" id="PF06784">
    <property type="entry name" value="UPF0240"/>
    <property type="match status" value="1"/>
</dbReference>
<gene>
    <name evidence="5" type="primary">NDUFAF4</name>
    <name evidence="5" type="ORF">G0U57_016771</name>
</gene>
<dbReference type="AlphaFoldDB" id="A0A8T1SZZ6"/>
<keyword evidence="6" id="KW-1185">Reference proteome</keyword>
<dbReference type="Proteomes" id="UP000765507">
    <property type="component" value="Unassembled WGS sequence"/>
</dbReference>
<dbReference type="EMBL" id="JAHGAV010000054">
    <property type="protein sequence ID" value="KAG6934591.1"/>
    <property type="molecule type" value="Genomic_DNA"/>
</dbReference>
<protein>
    <recommendedName>
        <fullName evidence="3">NADH dehydrogenase [ubiquinone] 1 alpha subcomplex assembly factor 4</fullName>
    </recommendedName>
</protein>
<dbReference type="PANTHER" id="PTHR13338:SF4">
    <property type="entry name" value="NADH DEHYDROGENASE [UBIQUINONE] 1 ALPHA SUBCOMPLEX ASSEMBLY FACTOR 4"/>
    <property type="match status" value="1"/>
</dbReference>
<comment type="similarity">
    <text evidence="1">Belongs to the NDUFAF4 family.</text>
</comment>
<comment type="caution">
    <text evidence="5">The sequence shown here is derived from an EMBL/GenBank/DDBJ whole genome shotgun (WGS) entry which is preliminary data.</text>
</comment>
<reference evidence="5 6" key="1">
    <citation type="journal article" date="2020" name="G3 (Bethesda)">
        <title>Draft Genome of the Common Snapping Turtle, Chelydra serpentina, a Model for Phenotypic Plasticity in Reptiles.</title>
        <authorList>
            <person name="Das D."/>
            <person name="Singh S.K."/>
            <person name="Bierstedt J."/>
            <person name="Erickson A."/>
            <person name="Galli G.L.J."/>
            <person name="Crossley D.A. 2nd"/>
            <person name="Rhen T."/>
        </authorList>
    </citation>
    <scope>NUCLEOTIDE SEQUENCE [LARGE SCALE GENOMIC DNA]</scope>
    <source>
        <strain evidence="5">KW</strain>
    </source>
</reference>
<organism evidence="5 6">
    <name type="scientific">Chelydra serpentina</name>
    <name type="common">Snapping turtle</name>
    <name type="synonym">Testudo serpentina</name>
    <dbReference type="NCBI Taxonomy" id="8475"/>
    <lineage>
        <taxon>Eukaryota</taxon>
        <taxon>Metazoa</taxon>
        <taxon>Chordata</taxon>
        <taxon>Craniata</taxon>
        <taxon>Vertebrata</taxon>
        <taxon>Euteleostomi</taxon>
        <taxon>Archelosauria</taxon>
        <taxon>Testudinata</taxon>
        <taxon>Testudines</taxon>
        <taxon>Cryptodira</taxon>
        <taxon>Durocryptodira</taxon>
        <taxon>Americhelydia</taxon>
        <taxon>Chelydroidea</taxon>
        <taxon>Chelydridae</taxon>
        <taxon>Chelydra</taxon>
    </lineage>
</organism>
<evidence type="ECO:0000313" key="5">
    <source>
        <dbReference type="EMBL" id="KAG6934591.1"/>
    </source>
</evidence>
<feature type="region of interest" description="Disordered" evidence="4">
    <location>
        <begin position="44"/>
        <end position="67"/>
    </location>
</feature>
<keyword evidence="5" id="KW-0830">Ubiquinone</keyword>
<evidence type="ECO:0000313" key="6">
    <source>
        <dbReference type="Proteomes" id="UP000765507"/>
    </source>
</evidence>
<proteinExistence type="inferred from homology"/>
<dbReference type="GO" id="GO:0005739">
    <property type="term" value="C:mitochondrion"/>
    <property type="evidence" value="ECO:0007669"/>
    <property type="project" value="TreeGrafter"/>
</dbReference>
<dbReference type="GO" id="GO:0032981">
    <property type="term" value="P:mitochondrial respiratory chain complex I assembly"/>
    <property type="evidence" value="ECO:0007669"/>
    <property type="project" value="InterPro"/>
</dbReference>
<evidence type="ECO:0000256" key="3">
    <source>
        <dbReference type="ARBA" id="ARBA00021777"/>
    </source>
</evidence>
<dbReference type="InterPro" id="IPR009622">
    <property type="entry name" value="NDUFAF4"/>
</dbReference>